<proteinExistence type="inferred from homology"/>
<protein>
    <submittedName>
        <fullName evidence="8">Mitochondrial carrier-like protein</fullName>
    </submittedName>
</protein>
<dbReference type="InterPro" id="IPR018108">
    <property type="entry name" value="MCP_transmembrane"/>
</dbReference>
<dbReference type="PANTHER" id="PTHR45667">
    <property type="entry name" value="S-ADENOSYLMETHIONINE MITOCHONDRIAL CARRIER PROTEIN"/>
    <property type="match status" value="1"/>
</dbReference>
<keyword evidence="4" id="KW-0812">Transmembrane</keyword>
<dbReference type="GeneID" id="30523290"/>
<dbReference type="KEGG" id="vg:30523290"/>
<evidence type="ECO:0000256" key="5">
    <source>
        <dbReference type="ARBA" id="ARBA00022737"/>
    </source>
</evidence>
<dbReference type="EMBL" id="LT671577">
    <property type="protein sequence ID" value="SHO33392.1"/>
    <property type="molecule type" value="Genomic_DNA"/>
</dbReference>
<keyword evidence="6" id="KW-1133">Transmembrane helix</keyword>
<keyword evidence="7" id="KW-0472">Membrane</keyword>
<dbReference type="Gene3D" id="1.50.40.10">
    <property type="entry name" value="Mitochondrial carrier domain"/>
    <property type="match status" value="1"/>
</dbReference>
<accession>A0A1M7XUP0</accession>
<keyword evidence="5" id="KW-0677">Repeat</keyword>
<dbReference type="GO" id="GO:0016020">
    <property type="term" value="C:membrane"/>
    <property type="evidence" value="ECO:0007669"/>
    <property type="project" value="UniProtKB-SubCell"/>
</dbReference>
<evidence type="ECO:0000256" key="1">
    <source>
        <dbReference type="ARBA" id="ARBA00004141"/>
    </source>
</evidence>
<keyword evidence="3" id="KW-0813">Transport</keyword>
<name>A0A1M7XUP0_9VIRU</name>
<evidence type="ECO:0000313" key="8">
    <source>
        <dbReference type="EMBL" id="SHO33392.1"/>
    </source>
</evidence>
<sequence length="229" mass="26140">MEHIVASVLASSVAEIATLPICTIKTNLQNKSQRSIPQVIKHIYNKRGIKGFYNSSLWAVSSQIFSTTTKYVFYRRLQEDVSNRFLAGGISGFLSSLLTHPLDVIKVHKQMHKSFSTQLYDLGPKIFYRGYSKTLIKSTLGSVFYLPLFDLFEERLHNPGLSSICSAVISCTLLQPIDYMKTRQIFGKEFFTGFSPLPYFRGLSLNLLRVVPHFYITMSLIKFIENNME</sequence>
<dbReference type="OrthoDB" id="12111at10239"/>
<evidence type="ECO:0000313" key="9">
    <source>
        <dbReference type="Proteomes" id="UP000201465"/>
    </source>
</evidence>
<organism evidence="8 9">
    <name type="scientific">Cedratvirus A11</name>
    <dbReference type="NCBI Taxonomy" id="1903266"/>
    <lineage>
        <taxon>Viruses</taxon>
        <taxon>Pithoviruses</taxon>
        <taxon>Orthocedratvirinae</taxon>
        <taxon>Alphacedratvirus</taxon>
        <taxon>Alphacedratvirus aljazairmassiliense</taxon>
    </lineage>
</organism>
<dbReference type="SUPFAM" id="SSF103506">
    <property type="entry name" value="Mitochondrial carrier"/>
    <property type="match status" value="1"/>
</dbReference>
<evidence type="ECO:0000256" key="4">
    <source>
        <dbReference type="ARBA" id="ARBA00022692"/>
    </source>
</evidence>
<dbReference type="RefSeq" id="YP_009329264.1">
    <property type="nucleotide sequence ID" value="NC_032108.1"/>
</dbReference>
<dbReference type="Proteomes" id="UP000201465">
    <property type="component" value="Segment"/>
</dbReference>
<dbReference type="PROSITE" id="PS50920">
    <property type="entry name" value="SOLCAR"/>
    <property type="match status" value="1"/>
</dbReference>
<evidence type="ECO:0000256" key="6">
    <source>
        <dbReference type="ARBA" id="ARBA00022989"/>
    </source>
</evidence>
<reference evidence="8 9" key="1">
    <citation type="submission" date="2016-11" db="EMBL/GenBank/DDBJ databases">
        <authorList>
            <consortium name="Urmite Genomes"/>
        </authorList>
    </citation>
    <scope>NUCLEOTIDE SEQUENCE [LARGE SCALE GENOMIC DNA]</scope>
    <source>
        <strain evidence="8 9">A11</strain>
    </source>
</reference>
<comment type="similarity">
    <text evidence="2">Belongs to the mitochondrial carrier (TC 2.A.29) family.</text>
</comment>
<comment type="subcellular location">
    <subcellularLocation>
        <location evidence="1">Membrane</location>
        <topology evidence="1">Multi-pass membrane protein</topology>
    </subcellularLocation>
</comment>
<keyword evidence="9" id="KW-1185">Reference proteome</keyword>
<evidence type="ECO:0000256" key="3">
    <source>
        <dbReference type="ARBA" id="ARBA00022448"/>
    </source>
</evidence>
<gene>
    <name evidence="8" type="ORF">BQ3484_324</name>
</gene>
<evidence type="ECO:0000256" key="2">
    <source>
        <dbReference type="ARBA" id="ARBA00006375"/>
    </source>
</evidence>
<evidence type="ECO:0000256" key="7">
    <source>
        <dbReference type="ARBA" id="ARBA00023136"/>
    </source>
</evidence>
<dbReference type="InterPro" id="IPR023395">
    <property type="entry name" value="MCP_dom_sf"/>
</dbReference>
<dbReference type="Pfam" id="PF00153">
    <property type="entry name" value="Mito_carr"/>
    <property type="match status" value="2"/>
</dbReference>